<dbReference type="SMART" id="SM00421">
    <property type="entry name" value="HTH_LUXR"/>
    <property type="match status" value="1"/>
</dbReference>
<keyword evidence="2" id="KW-0238">DNA-binding</keyword>
<dbReference type="PRINTS" id="PR00038">
    <property type="entry name" value="HTHLUXR"/>
</dbReference>
<evidence type="ECO:0000313" key="6">
    <source>
        <dbReference type="EMBL" id="NVK76967.1"/>
    </source>
</evidence>
<protein>
    <submittedName>
        <fullName evidence="6">Response regulator transcription factor</fullName>
    </submittedName>
</protein>
<evidence type="ECO:0000256" key="2">
    <source>
        <dbReference type="ARBA" id="ARBA00023125"/>
    </source>
</evidence>
<feature type="modified residue" description="4-aspartylphosphate" evidence="3">
    <location>
        <position position="62"/>
    </location>
</feature>
<evidence type="ECO:0000256" key="3">
    <source>
        <dbReference type="PROSITE-ProRule" id="PRU00169"/>
    </source>
</evidence>
<sequence>MTGDRAGTPTRIVVVDDHTLFREGLREILEAEQEFVVVGEAGSHADAVRVAGETQPDVALLDVGLPDSGAVETVRRILDVAPDTRVIMVSVYDEPRTVQELLACGVRGYLLKSVGRQDLLAAVRSVLADDERIVLSVSRASMVQVHAVSAPAGLLSAREREVMGLVAQGMTNGQAASRLSITEGTVKHHLRNIFGKLGATSRLDAVNKAISASLIDPRDPVPRSGRG</sequence>
<dbReference type="SUPFAM" id="SSF52172">
    <property type="entry name" value="CheY-like"/>
    <property type="match status" value="1"/>
</dbReference>
<name>A0A7Y7E691_STRMO</name>
<dbReference type="GO" id="GO:0000160">
    <property type="term" value="P:phosphorelay signal transduction system"/>
    <property type="evidence" value="ECO:0007669"/>
    <property type="project" value="InterPro"/>
</dbReference>
<feature type="domain" description="HTH luxR-type" evidence="4">
    <location>
        <begin position="148"/>
        <end position="213"/>
    </location>
</feature>
<organism evidence="6 7">
    <name type="scientific">Streptomyces morookaense</name>
    <name type="common">Streptoverticillium morookaense</name>
    <dbReference type="NCBI Taxonomy" id="1970"/>
    <lineage>
        <taxon>Bacteria</taxon>
        <taxon>Bacillati</taxon>
        <taxon>Actinomycetota</taxon>
        <taxon>Actinomycetes</taxon>
        <taxon>Kitasatosporales</taxon>
        <taxon>Streptomycetaceae</taxon>
        <taxon>Streptomyces</taxon>
    </lineage>
</organism>
<proteinExistence type="predicted"/>
<evidence type="ECO:0000259" key="4">
    <source>
        <dbReference type="PROSITE" id="PS50043"/>
    </source>
</evidence>
<accession>A0A7Y7E691</accession>
<dbReference type="PANTHER" id="PTHR43214:SF43">
    <property type="entry name" value="TWO-COMPONENT RESPONSE REGULATOR"/>
    <property type="match status" value="1"/>
</dbReference>
<dbReference type="CDD" id="cd17535">
    <property type="entry name" value="REC_NarL-like"/>
    <property type="match status" value="1"/>
</dbReference>
<dbReference type="PROSITE" id="PS50110">
    <property type="entry name" value="RESPONSE_REGULATORY"/>
    <property type="match status" value="1"/>
</dbReference>
<dbReference type="SUPFAM" id="SSF46894">
    <property type="entry name" value="C-terminal effector domain of the bipartite response regulators"/>
    <property type="match status" value="1"/>
</dbReference>
<evidence type="ECO:0000313" key="7">
    <source>
        <dbReference type="Proteomes" id="UP000587462"/>
    </source>
</evidence>
<dbReference type="InterPro" id="IPR011006">
    <property type="entry name" value="CheY-like_superfamily"/>
</dbReference>
<dbReference type="GO" id="GO:0006355">
    <property type="term" value="P:regulation of DNA-templated transcription"/>
    <property type="evidence" value="ECO:0007669"/>
    <property type="project" value="InterPro"/>
</dbReference>
<dbReference type="PROSITE" id="PS50043">
    <property type="entry name" value="HTH_LUXR_2"/>
    <property type="match status" value="1"/>
</dbReference>
<comment type="caution">
    <text evidence="6">The sequence shown here is derived from an EMBL/GenBank/DDBJ whole genome shotgun (WGS) entry which is preliminary data.</text>
</comment>
<dbReference type="PANTHER" id="PTHR43214">
    <property type="entry name" value="TWO-COMPONENT RESPONSE REGULATOR"/>
    <property type="match status" value="1"/>
</dbReference>
<dbReference type="InterPro" id="IPR000792">
    <property type="entry name" value="Tscrpt_reg_LuxR_C"/>
</dbReference>
<dbReference type="Gene3D" id="3.40.50.2300">
    <property type="match status" value="1"/>
</dbReference>
<dbReference type="Pfam" id="PF00072">
    <property type="entry name" value="Response_reg"/>
    <property type="match status" value="1"/>
</dbReference>
<dbReference type="Proteomes" id="UP000587462">
    <property type="component" value="Unassembled WGS sequence"/>
</dbReference>
<evidence type="ECO:0000256" key="1">
    <source>
        <dbReference type="ARBA" id="ARBA00022553"/>
    </source>
</evidence>
<keyword evidence="7" id="KW-1185">Reference proteome</keyword>
<dbReference type="CDD" id="cd06170">
    <property type="entry name" value="LuxR_C_like"/>
    <property type="match status" value="1"/>
</dbReference>
<dbReference type="InterPro" id="IPR058245">
    <property type="entry name" value="NreC/VraR/RcsB-like_REC"/>
</dbReference>
<dbReference type="GO" id="GO:0003677">
    <property type="term" value="F:DNA binding"/>
    <property type="evidence" value="ECO:0007669"/>
    <property type="project" value="UniProtKB-KW"/>
</dbReference>
<dbReference type="InterPro" id="IPR001789">
    <property type="entry name" value="Sig_transdc_resp-reg_receiver"/>
</dbReference>
<gene>
    <name evidence="6" type="ORF">HG542_04770</name>
</gene>
<feature type="domain" description="Response regulatory" evidence="5">
    <location>
        <begin position="11"/>
        <end position="127"/>
    </location>
</feature>
<keyword evidence="1 3" id="KW-0597">Phosphoprotein</keyword>
<dbReference type="SMART" id="SM00448">
    <property type="entry name" value="REC"/>
    <property type="match status" value="1"/>
</dbReference>
<dbReference type="AlphaFoldDB" id="A0A7Y7E691"/>
<reference evidence="6 7" key="1">
    <citation type="submission" date="2020-04" db="EMBL/GenBank/DDBJ databases">
        <title>Draft Genome Sequence of Streptomyces morookaense DSM 40503, an 8-azaguanine-producing strain.</title>
        <authorList>
            <person name="Qi J."/>
            <person name="Gao J.-M."/>
        </authorList>
    </citation>
    <scope>NUCLEOTIDE SEQUENCE [LARGE SCALE GENOMIC DNA]</scope>
    <source>
        <strain evidence="6 7">DSM 40503</strain>
    </source>
</reference>
<dbReference type="InterPro" id="IPR039420">
    <property type="entry name" value="WalR-like"/>
</dbReference>
<dbReference type="Pfam" id="PF00196">
    <property type="entry name" value="GerE"/>
    <property type="match status" value="1"/>
</dbReference>
<dbReference type="InterPro" id="IPR016032">
    <property type="entry name" value="Sig_transdc_resp-reg_C-effctor"/>
</dbReference>
<dbReference type="RefSeq" id="WP_171078761.1">
    <property type="nucleotide sequence ID" value="NZ_BNBU01000003.1"/>
</dbReference>
<dbReference type="EMBL" id="JABBXF010000008">
    <property type="protein sequence ID" value="NVK76967.1"/>
    <property type="molecule type" value="Genomic_DNA"/>
</dbReference>
<evidence type="ECO:0000259" key="5">
    <source>
        <dbReference type="PROSITE" id="PS50110"/>
    </source>
</evidence>